<gene>
    <name evidence="2" type="ORF">F5X68DRAFT_4909</name>
</gene>
<accession>A0A9P9AFU9</accession>
<proteinExistence type="predicted"/>
<evidence type="ECO:0000256" key="1">
    <source>
        <dbReference type="SAM" id="MobiDB-lite"/>
    </source>
</evidence>
<evidence type="ECO:0000313" key="2">
    <source>
        <dbReference type="EMBL" id="KAH6697472.1"/>
    </source>
</evidence>
<evidence type="ECO:0000313" key="3">
    <source>
        <dbReference type="Proteomes" id="UP000770015"/>
    </source>
</evidence>
<keyword evidence="3" id="KW-1185">Reference proteome</keyword>
<dbReference type="Proteomes" id="UP000770015">
    <property type="component" value="Unassembled WGS sequence"/>
</dbReference>
<protein>
    <submittedName>
        <fullName evidence="2">Uncharacterized protein</fullName>
    </submittedName>
</protein>
<sequence length="262" mass="28979">MTGGGVAAHPSQQHGSMRASHRGRSARCRLSRRAPRPKGRGVSQTTGVRRGVWDVGLAAGPCHFTMSRWGLEVRRRELVVEEESRAKHQTLAAAPWPGPNPSQLASDYGVADIAAPSAERDMISRCDEDRGCGGATRPCKRDEGRRVCLLAALSSLGRVVHSSTRTRADEWERKGGRKVDDARSKTREESFGFVGIQASARWVPWARWKIDFGFHPTPTLPTKRDRLPFPRHTDKLTTVASRMHGSERGRRHHMADGGAKQP</sequence>
<name>A0A9P9AFU9_9PEZI</name>
<feature type="region of interest" description="Disordered" evidence="1">
    <location>
        <begin position="1"/>
        <end position="47"/>
    </location>
</feature>
<reference evidence="2" key="1">
    <citation type="journal article" date="2021" name="Nat. Commun.">
        <title>Genetic determinants of endophytism in the Arabidopsis root mycobiome.</title>
        <authorList>
            <person name="Mesny F."/>
            <person name="Miyauchi S."/>
            <person name="Thiergart T."/>
            <person name="Pickel B."/>
            <person name="Atanasova L."/>
            <person name="Karlsson M."/>
            <person name="Huettel B."/>
            <person name="Barry K.W."/>
            <person name="Haridas S."/>
            <person name="Chen C."/>
            <person name="Bauer D."/>
            <person name="Andreopoulos W."/>
            <person name="Pangilinan J."/>
            <person name="LaButti K."/>
            <person name="Riley R."/>
            <person name="Lipzen A."/>
            <person name="Clum A."/>
            <person name="Drula E."/>
            <person name="Henrissat B."/>
            <person name="Kohler A."/>
            <person name="Grigoriev I.V."/>
            <person name="Martin F.M."/>
            <person name="Hacquard S."/>
        </authorList>
    </citation>
    <scope>NUCLEOTIDE SEQUENCE</scope>
    <source>
        <strain evidence="2">MPI-SDFR-AT-0117</strain>
    </source>
</reference>
<feature type="compositionally biased region" description="Basic and acidic residues" evidence="1">
    <location>
        <begin position="222"/>
        <end position="235"/>
    </location>
</feature>
<dbReference type="EMBL" id="JAGSXJ010000001">
    <property type="protein sequence ID" value="KAH6697472.1"/>
    <property type="molecule type" value="Genomic_DNA"/>
</dbReference>
<dbReference type="AlphaFoldDB" id="A0A9P9AFU9"/>
<feature type="compositionally biased region" description="Basic residues" evidence="1">
    <location>
        <begin position="19"/>
        <end position="39"/>
    </location>
</feature>
<organism evidence="2 3">
    <name type="scientific">Plectosphaerella plurivora</name>
    <dbReference type="NCBI Taxonomy" id="936078"/>
    <lineage>
        <taxon>Eukaryota</taxon>
        <taxon>Fungi</taxon>
        <taxon>Dikarya</taxon>
        <taxon>Ascomycota</taxon>
        <taxon>Pezizomycotina</taxon>
        <taxon>Sordariomycetes</taxon>
        <taxon>Hypocreomycetidae</taxon>
        <taxon>Glomerellales</taxon>
        <taxon>Plectosphaerellaceae</taxon>
        <taxon>Plectosphaerella</taxon>
    </lineage>
</organism>
<comment type="caution">
    <text evidence="2">The sequence shown here is derived from an EMBL/GenBank/DDBJ whole genome shotgun (WGS) entry which is preliminary data.</text>
</comment>
<feature type="region of interest" description="Disordered" evidence="1">
    <location>
        <begin position="220"/>
        <end position="262"/>
    </location>
</feature>